<keyword evidence="3" id="KW-1185">Reference proteome</keyword>
<dbReference type="Proteomes" id="UP000439903">
    <property type="component" value="Unassembled WGS sequence"/>
</dbReference>
<evidence type="ECO:0000313" key="3">
    <source>
        <dbReference type="Proteomes" id="UP000439903"/>
    </source>
</evidence>
<reference evidence="2 3" key="1">
    <citation type="journal article" date="2019" name="Environ. Microbiol.">
        <title>At the nexus of three kingdoms: the genome of the mycorrhizal fungus Gigaspora margarita provides insights into plant, endobacterial and fungal interactions.</title>
        <authorList>
            <person name="Venice F."/>
            <person name="Ghignone S."/>
            <person name="Salvioli di Fossalunga A."/>
            <person name="Amselem J."/>
            <person name="Novero M."/>
            <person name="Xianan X."/>
            <person name="Sedzielewska Toro K."/>
            <person name="Morin E."/>
            <person name="Lipzen A."/>
            <person name="Grigoriev I.V."/>
            <person name="Henrissat B."/>
            <person name="Martin F.M."/>
            <person name="Bonfante P."/>
        </authorList>
    </citation>
    <scope>NUCLEOTIDE SEQUENCE [LARGE SCALE GENOMIC DNA]</scope>
    <source>
        <strain evidence="2 3">BEG34</strain>
    </source>
</reference>
<dbReference type="OrthoDB" id="2336791at2759"/>
<gene>
    <name evidence="2" type="ORF">F8M41_021528</name>
</gene>
<dbReference type="AlphaFoldDB" id="A0A8H4AGN3"/>
<proteinExistence type="predicted"/>
<feature type="signal peptide" evidence="1">
    <location>
        <begin position="1"/>
        <end position="25"/>
    </location>
</feature>
<comment type="caution">
    <text evidence="2">The sequence shown here is derived from an EMBL/GenBank/DDBJ whole genome shotgun (WGS) entry which is preliminary data.</text>
</comment>
<protein>
    <recommendedName>
        <fullName evidence="4">Apple domain-containing protein</fullName>
    </recommendedName>
</protein>
<organism evidence="2 3">
    <name type="scientific">Gigaspora margarita</name>
    <dbReference type="NCBI Taxonomy" id="4874"/>
    <lineage>
        <taxon>Eukaryota</taxon>
        <taxon>Fungi</taxon>
        <taxon>Fungi incertae sedis</taxon>
        <taxon>Mucoromycota</taxon>
        <taxon>Glomeromycotina</taxon>
        <taxon>Glomeromycetes</taxon>
        <taxon>Diversisporales</taxon>
        <taxon>Gigasporaceae</taxon>
        <taxon>Gigaspora</taxon>
    </lineage>
</organism>
<feature type="chain" id="PRO_5034254304" description="Apple domain-containing protein" evidence="1">
    <location>
        <begin position="26"/>
        <end position="152"/>
    </location>
</feature>
<name>A0A8H4AGN3_GIGMA</name>
<sequence length="152" mass="17060">MTPKSFNLFLIFFSYLLTFTILAHAFNYKQKYAYGKPCKDCCKQPGSPGWKNNTRGPSLEDGHPISNTPTAELCCKKCLNDRKCIQWNFGTSPIGNTVDFSSVQCFIFYNNYPTDICQTLSQPQQESAVTNALYQGGVIRCGDEGCFVPDYS</sequence>
<evidence type="ECO:0000256" key="1">
    <source>
        <dbReference type="SAM" id="SignalP"/>
    </source>
</evidence>
<accession>A0A8H4AGN3</accession>
<dbReference type="EMBL" id="WTPW01000633">
    <property type="protein sequence ID" value="KAF0492856.1"/>
    <property type="molecule type" value="Genomic_DNA"/>
</dbReference>
<keyword evidence="1" id="KW-0732">Signal</keyword>
<evidence type="ECO:0000313" key="2">
    <source>
        <dbReference type="EMBL" id="KAF0492856.1"/>
    </source>
</evidence>
<evidence type="ECO:0008006" key="4">
    <source>
        <dbReference type="Google" id="ProtNLM"/>
    </source>
</evidence>